<comment type="caution">
    <text evidence="2">The sequence shown here is derived from an EMBL/GenBank/DDBJ whole genome shotgun (WGS) entry which is preliminary data.</text>
</comment>
<evidence type="ECO:0000313" key="2">
    <source>
        <dbReference type="EMBL" id="MBB5330409.1"/>
    </source>
</evidence>
<protein>
    <submittedName>
        <fullName evidence="2">Uncharacterized protein</fullName>
    </submittedName>
</protein>
<keyword evidence="3" id="KW-1185">Reference proteome</keyword>
<sequence length="45" mass="4955">MRKAEPAKLPDKKTPPKLIMKRTKDGGTEIGPIPPPVPEPKIPKK</sequence>
<dbReference type="AlphaFoldDB" id="A0A9X0QHJ2"/>
<reference evidence="2 3" key="1">
    <citation type="submission" date="2020-08" db="EMBL/GenBank/DDBJ databases">
        <title>Genomic Encyclopedia of Type Strains, Phase IV (KMG-V): Genome sequencing to study the core and pangenomes of soil and plant-associated prokaryotes.</title>
        <authorList>
            <person name="Whitman W."/>
        </authorList>
    </citation>
    <scope>NUCLEOTIDE SEQUENCE [LARGE SCALE GENOMIC DNA]</scope>
    <source>
        <strain evidence="2 3">X5P2</strain>
    </source>
</reference>
<feature type="compositionally biased region" description="Pro residues" evidence="1">
    <location>
        <begin position="32"/>
        <end position="45"/>
    </location>
</feature>
<gene>
    <name evidence="2" type="ORF">HDF14_004044</name>
</gene>
<feature type="compositionally biased region" description="Basic and acidic residues" evidence="1">
    <location>
        <begin position="1"/>
        <end position="14"/>
    </location>
</feature>
<dbReference type="EMBL" id="JACHEB010000010">
    <property type="protein sequence ID" value="MBB5330409.1"/>
    <property type="molecule type" value="Genomic_DNA"/>
</dbReference>
<name>A0A9X0QHJ2_9BACT</name>
<accession>A0A9X0QHJ2</accession>
<proteinExistence type="predicted"/>
<evidence type="ECO:0000313" key="3">
    <source>
        <dbReference type="Proteomes" id="UP000535182"/>
    </source>
</evidence>
<feature type="region of interest" description="Disordered" evidence="1">
    <location>
        <begin position="1"/>
        <end position="45"/>
    </location>
</feature>
<organism evidence="2 3">
    <name type="scientific">Tunturiibacter gelidiferens</name>
    <dbReference type="NCBI Taxonomy" id="3069689"/>
    <lineage>
        <taxon>Bacteria</taxon>
        <taxon>Pseudomonadati</taxon>
        <taxon>Acidobacteriota</taxon>
        <taxon>Terriglobia</taxon>
        <taxon>Terriglobales</taxon>
        <taxon>Acidobacteriaceae</taxon>
        <taxon>Tunturiibacter</taxon>
    </lineage>
</organism>
<dbReference type="Proteomes" id="UP000535182">
    <property type="component" value="Unassembled WGS sequence"/>
</dbReference>
<evidence type="ECO:0000256" key="1">
    <source>
        <dbReference type="SAM" id="MobiDB-lite"/>
    </source>
</evidence>